<protein>
    <submittedName>
        <fullName evidence="7">Interferon-induced GTP-binding protein Mx</fullName>
    </submittedName>
</protein>
<keyword evidence="2" id="KW-0342">GTP-binding</keyword>
<dbReference type="GO" id="GO:0005739">
    <property type="term" value="C:mitochondrion"/>
    <property type="evidence" value="ECO:0007669"/>
    <property type="project" value="TreeGrafter"/>
</dbReference>
<evidence type="ECO:0000313" key="8">
    <source>
        <dbReference type="Proteomes" id="UP000305883"/>
    </source>
</evidence>
<dbReference type="AlphaFoldDB" id="A0A4V4NA20"/>
<organism evidence="7 8">
    <name type="scientific">Colletotrichum higginsianum</name>
    <dbReference type="NCBI Taxonomy" id="80884"/>
    <lineage>
        <taxon>Eukaryota</taxon>
        <taxon>Fungi</taxon>
        <taxon>Dikarya</taxon>
        <taxon>Ascomycota</taxon>
        <taxon>Pezizomycotina</taxon>
        <taxon>Sordariomycetes</taxon>
        <taxon>Hypocreomycetidae</taxon>
        <taxon>Glomerellales</taxon>
        <taxon>Glomerellaceae</taxon>
        <taxon>Colletotrichum</taxon>
        <taxon>Colletotrichum destructivum species complex</taxon>
    </lineage>
</organism>
<keyword evidence="3" id="KW-0175">Coiled coil</keyword>
<reference evidence="7 8" key="1">
    <citation type="journal article" date="2019" name="Genome Biol. Evol.">
        <title>Genomic Plasticity Mediated by Transposable Elements in the Plant Pathogenic Fungus Colletotrichum higginsianum.</title>
        <authorList>
            <person name="Tsushima A."/>
            <person name="Gan P."/>
            <person name="Kumakura N."/>
            <person name="Narusaka M."/>
            <person name="Takano Y."/>
            <person name="Narusaka Y."/>
            <person name="Shirasu K."/>
        </authorList>
    </citation>
    <scope>NUCLEOTIDE SEQUENCE [LARGE SCALE GENOMIC DNA]</scope>
    <source>
        <strain evidence="7 8">MAFF305635-RFP</strain>
    </source>
</reference>
<gene>
    <name evidence="7" type="ORF">CH35J_011801</name>
</gene>
<dbReference type="Proteomes" id="UP000305883">
    <property type="component" value="Unassembled WGS sequence"/>
</dbReference>
<dbReference type="InterPro" id="IPR020850">
    <property type="entry name" value="GED_dom"/>
</dbReference>
<comment type="caution">
    <text evidence="7">The sequence shown here is derived from an EMBL/GenBank/DDBJ whole genome shotgun (WGS) entry which is preliminary data.</text>
</comment>
<dbReference type="GO" id="GO:0000266">
    <property type="term" value="P:mitochondrial fission"/>
    <property type="evidence" value="ECO:0007669"/>
    <property type="project" value="TreeGrafter"/>
</dbReference>
<feature type="domain" description="Dynamin-type G" evidence="6">
    <location>
        <begin position="37"/>
        <end position="315"/>
    </location>
</feature>
<dbReference type="OrthoDB" id="415706at2759"/>
<evidence type="ECO:0000256" key="2">
    <source>
        <dbReference type="ARBA" id="ARBA00023134"/>
    </source>
</evidence>
<dbReference type="GO" id="GO:0048312">
    <property type="term" value="P:intracellular distribution of mitochondria"/>
    <property type="evidence" value="ECO:0007669"/>
    <property type="project" value="TreeGrafter"/>
</dbReference>
<evidence type="ECO:0000256" key="3">
    <source>
        <dbReference type="SAM" id="Coils"/>
    </source>
</evidence>
<dbReference type="SMART" id="SM00053">
    <property type="entry name" value="DYNc"/>
    <property type="match status" value="1"/>
</dbReference>
<evidence type="ECO:0000256" key="4">
    <source>
        <dbReference type="SAM" id="MobiDB-lite"/>
    </source>
</evidence>
<dbReference type="InterPro" id="IPR027417">
    <property type="entry name" value="P-loop_NTPase"/>
</dbReference>
<dbReference type="GO" id="GO:0006897">
    <property type="term" value="P:endocytosis"/>
    <property type="evidence" value="ECO:0007669"/>
    <property type="project" value="TreeGrafter"/>
</dbReference>
<dbReference type="InterPro" id="IPR001401">
    <property type="entry name" value="Dynamin_GTPase"/>
</dbReference>
<dbReference type="GO" id="GO:0003924">
    <property type="term" value="F:GTPase activity"/>
    <property type="evidence" value="ECO:0007669"/>
    <property type="project" value="InterPro"/>
</dbReference>
<dbReference type="GO" id="GO:0016559">
    <property type="term" value="P:peroxisome fission"/>
    <property type="evidence" value="ECO:0007669"/>
    <property type="project" value="TreeGrafter"/>
</dbReference>
<feature type="compositionally biased region" description="Polar residues" evidence="4">
    <location>
        <begin position="797"/>
        <end position="806"/>
    </location>
</feature>
<evidence type="ECO:0000259" key="6">
    <source>
        <dbReference type="PROSITE" id="PS51718"/>
    </source>
</evidence>
<feature type="region of interest" description="Disordered" evidence="4">
    <location>
        <begin position="688"/>
        <end position="750"/>
    </location>
</feature>
<dbReference type="Pfam" id="PF00350">
    <property type="entry name" value="Dynamin_N"/>
    <property type="match status" value="1"/>
</dbReference>
<dbReference type="GO" id="GO:0016020">
    <property type="term" value="C:membrane"/>
    <property type="evidence" value="ECO:0007669"/>
    <property type="project" value="TreeGrafter"/>
</dbReference>
<feature type="coiled-coil region" evidence="3">
    <location>
        <begin position="650"/>
        <end position="677"/>
    </location>
</feature>
<feature type="compositionally biased region" description="Polar residues" evidence="4">
    <location>
        <begin position="741"/>
        <end position="750"/>
    </location>
</feature>
<feature type="region of interest" description="Disordered" evidence="4">
    <location>
        <begin position="888"/>
        <end position="942"/>
    </location>
</feature>
<dbReference type="GO" id="GO:0005525">
    <property type="term" value="F:GTP binding"/>
    <property type="evidence" value="ECO:0007669"/>
    <property type="project" value="InterPro"/>
</dbReference>
<feature type="region of interest" description="Disordered" evidence="4">
    <location>
        <begin position="765"/>
        <end position="873"/>
    </location>
</feature>
<feature type="compositionally biased region" description="Polar residues" evidence="4">
    <location>
        <begin position="818"/>
        <end position="842"/>
    </location>
</feature>
<dbReference type="SUPFAM" id="SSF52540">
    <property type="entry name" value="P-loop containing nucleoside triphosphate hydrolases"/>
    <property type="match status" value="1"/>
</dbReference>
<dbReference type="Pfam" id="PF01031">
    <property type="entry name" value="Dynamin_M"/>
    <property type="match status" value="1"/>
</dbReference>
<dbReference type="InterPro" id="IPR045063">
    <property type="entry name" value="Dynamin_N"/>
</dbReference>
<accession>A0A4V4NA20</accession>
<dbReference type="Gene3D" id="3.40.50.300">
    <property type="entry name" value="P-loop containing nucleotide triphosphate hydrolases"/>
    <property type="match status" value="1"/>
</dbReference>
<dbReference type="PRINTS" id="PR00195">
    <property type="entry name" value="DYNAMIN"/>
</dbReference>
<proteinExistence type="predicted"/>
<keyword evidence="1" id="KW-0547">Nucleotide-binding</keyword>
<dbReference type="EMBL" id="MWPZ01000011">
    <property type="protein sequence ID" value="TIC90523.1"/>
    <property type="molecule type" value="Genomic_DNA"/>
</dbReference>
<name>A0A4V4NA20_9PEZI</name>
<feature type="compositionally biased region" description="Polar residues" evidence="4">
    <location>
        <begin position="933"/>
        <end position="942"/>
    </location>
</feature>
<evidence type="ECO:0000259" key="5">
    <source>
        <dbReference type="PROSITE" id="PS51388"/>
    </source>
</evidence>
<dbReference type="Gene3D" id="1.20.120.1240">
    <property type="entry name" value="Dynamin, middle domain"/>
    <property type="match status" value="1"/>
</dbReference>
<feature type="compositionally biased region" description="Pro residues" evidence="4">
    <location>
        <begin position="900"/>
        <end position="909"/>
    </location>
</feature>
<dbReference type="CDD" id="cd08771">
    <property type="entry name" value="DLP_1"/>
    <property type="match status" value="1"/>
</dbReference>
<feature type="compositionally biased region" description="Polar residues" evidence="4">
    <location>
        <begin position="713"/>
        <end position="725"/>
    </location>
</feature>
<evidence type="ECO:0000256" key="1">
    <source>
        <dbReference type="ARBA" id="ARBA00022741"/>
    </source>
</evidence>
<dbReference type="InterPro" id="IPR000375">
    <property type="entry name" value="Dynamin_stalk"/>
</dbReference>
<dbReference type="GO" id="GO:0005874">
    <property type="term" value="C:microtubule"/>
    <property type="evidence" value="ECO:0007669"/>
    <property type="project" value="TreeGrafter"/>
</dbReference>
<evidence type="ECO:0000313" key="7">
    <source>
        <dbReference type="EMBL" id="TIC90523.1"/>
    </source>
</evidence>
<dbReference type="PANTHER" id="PTHR11566:SF21">
    <property type="entry name" value="DYNAMIN RELATED PROTEIN 1, ISOFORM A"/>
    <property type="match status" value="1"/>
</dbReference>
<dbReference type="InterPro" id="IPR022812">
    <property type="entry name" value="Dynamin"/>
</dbReference>
<dbReference type="InterPro" id="IPR030381">
    <property type="entry name" value="G_DYNAMIN_dom"/>
</dbReference>
<dbReference type="PANTHER" id="PTHR11566">
    <property type="entry name" value="DYNAMIN"/>
    <property type="match status" value="1"/>
</dbReference>
<sequence>MTVITLDSSALNELHSAETKNIFDTVDKLSALGVGKIVDPPQIIVVGDQSSGKSSVLEAISHVYFPARAEGCTRFATELVLRPGSRRRVTASIHVAGSTRPDHFQVADFTQDEFDRIITEARVEMELPDTGRSFSKHVLRLEIEGDDMYPLTLVDLPGCSDGATAAQRTEDEAIIKELVERYMENPNSVVLVVIPANEGVVSKAVIEEVLKHDPAKTRTLRVLTKPDLLEPASSVETGWLQVLRGRNTLHSPGVGWHVVRNRADHEKGLGPRDAVEEQFLKLDAWASVPKTNRGIVALRARLSQMLHDQIKQSLPSVLDDIHTMLSVRKLELNRLGQPRTTPEDMKGYLIDIAGDYQKLVSQGIRGHYNDPFFGGFNGTDRKLRSQLWNFHRAIRHTLVVLGPAQEVIDRPHGSTCPPPVPASLEQFLETYTRGIRRPEPVFWAKLCEQIEHQATASQGTELPGYGNIDTAMHLFRKQVEPWQNLAELHLKKVTEEVKVFVDEAFGHIVGPFDSNSTTKAILSTFVDSFFDEREQVLSHKLEELLRPYKEGYAMQHDGDFRFAMERRAGQRATTRGEGQSRDMQVSIPVPASNNDAGPEYIVDTTQALYDMALQTFTDNLTNLAIETCLIQELPGIFTARLVNDMDNDKLAELAAETEEAREHRALLRKEIEQLTQGIEQCRRYKPRAVAKFPPSARPGSKRQQKQTSEHVGSETTSPSLTSKATPSDDGEGFEKGIALRPSNQQGSGKATNGLKAIEQVSVFSDPTGEQPVKASPSRKPVVRLPQVGGSCGPSAATVGSKTSEQVSVPRDPAGEQPVDSTVSKPAVGSTQAGGLFSATTAISPAPGGQTAQPRRLFGPVAPSSTLADNATKPGKTFSKGFAGFGGGSFPSGGLFGVNPPTSPSPPGQPPAGGLFNFANKPPPPNLFGGPLNTAQNKDTFGQ</sequence>
<feature type="domain" description="GED" evidence="5">
    <location>
        <begin position="598"/>
        <end position="689"/>
    </location>
</feature>
<dbReference type="PROSITE" id="PS51388">
    <property type="entry name" value="GED"/>
    <property type="match status" value="1"/>
</dbReference>
<dbReference type="GO" id="GO:0008017">
    <property type="term" value="F:microtubule binding"/>
    <property type="evidence" value="ECO:0007669"/>
    <property type="project" value="TreeGrafter"/>
</dbReference>
<dbReference type="PROSITE" id="PS51718">
    <property type="entry name" value="G_DYNAMIN_2"/>
    <property type="match status" value="1"/>
</dbReference>